<name>A0A2P6Q0X3_ROSCH</name>
<dbReference type="EMBL" id="PDCK01000044">
    <property type="protein sequence ID" value="PRQ27824.1"/>
    <property type="molecule type" value="Genomic_DNA"/>
</dbReference>
<dbReference type="Gramene" id="PRQ27824">
    <property type="protein sequence ID" value="PRQ27824"/>
    <property type="gene ID" value="RchiOBHm_Chr6g0309421"/>
</dbReference>
<dbReference type="Proteomes" id="UP000238479">
    <property type="component" value="Chromosome 6"/>
</dbReference>
<evidence type="ECO:0000313" key="2">
    <source>
        <dbReference type="Proteomes" id="UP000238479"/>
    </source>
</evidence>
<keyword evidence="2" id="KW-1185">Reference proteome</keyword>
<accession>A0A2P6Q0X3</accession>
<evidence type="ECO:0000313" key="1">
    <source>
        <dbReference type="EMBL" id="PRQ27824.1"/>
    </source>
</evidence>
<proteinExistence type="predicted"/>
<sequence>MGDFVFENPEDTLQSWHIDGYSFKCSWVYPNSWTAIYVPLDNVGTWNVRYAN</sequence>
<comment type="caution">
    <text evidence="1">The sequence shown here is derived from an EMBL/GenBank/DDBJ whole genome shotgun (WGS) entry which is preliminary data.</text>
</comment>
<dbReference type="STRING" id="74649.A0A2P6Q0X3"/>
<gene>
    <name evidence="1" type="ORF">RchiOBHm_Chr6g0309421</name>
</gene>
<reference evidence="1 2" key="1">
    <citation type="journal article" date="2018" name="Nat. Genet.">
        <title>The Rosa genome provides new insights in the design of modern roses.</title>
        <authorList>
            <person name="Bendahmane M."/>
        </authorList>
    </citation>
    <scope>NUCLEOTIDE SEQUENCE [LARGE SCALE GENOMIC DNA]</scope>
    <source>
        <strain evidence="2">cv. Old Blush</strain>
    </source>
</reference>
<organism evidence="1 2">
    <name type="scientific">Rosa chinensis</name>
    <name type="common">China rose</name>
    <dbReference type="NCBI Taxonomy" id="74649"/>
    <lineage>
        <taxon>Eukaryota</taxon>
        <taxon>Viridiplantae</taxon>
        <taxon>Streptophyta</taxon>
        <taxon>Embryophyta</taxon>
        <taxon>Tracheophyta</taxon>
        <taxon>Spermatophyta</taxon>
        <taxon>Magnoliopsida</taxon>
        <taxon>eudicotyledons</taxon>
        <taxon>Gunneridae</taxon>
        <taxon>Pentapetalae</taxon>
        <taxon>rosids</taxon>
        <taxon>fabids</taxon>
        <taxon>Rosales</taxon>
        <taxon>Rosaceae</taxon>
        <taxon>Rosoideae</taxon>
        <taxon>Rosoideae incertae sedis</taxon>
        <taxon>Rosa</taxon>
    </lineage>
</organism>
<dbReference type="InterPro" id="IPR008972">
    <property type="entry name" value="Cupredoxin"/>
</dbReference>
<dbReference type="SUPFAM" id="SSF49503">
    <property type="entry name" value="Cupredoxins"/>
    <property type="match status" value="1"/>
</dbReference>
<dbReference type="AlphaFoldDB" id="A0A2P6Q0X3"/>
<protein>
    <submittedName>
        <fullName evidence="1">Putative cupredoxin</fullName>
    </submittedName>
</protein>